<dbReference type="AlphaFoldDB" id="A0A9J7MSM7"/>
<protein>
    <submittedName>
        <fullName evidence="5">Cell wall protein AWA1-like isoform X1</fullName>
    </submittedName>
</protein>
<feature type="chain" id="PRO_5039932493" evidence="3">
    <location>
        <begin position="26"/>
        <end position="1121"/>
    </location>
</feature>
<keyword evidence="4" id="KW-1185">Reference proteome</keyword>
<feature type="region of interest" description="Disordered" evidence="2">
    <location>
        <begin position="542"/>
        <end position="582"/>
    </location>
</feature>
<feature type="coiled-coil region" evidence="1">
    <location>
        <begin position="983"/>
        <end position="1010"/>
    </location>
</feature>
<dbReference type="GeneID" id="118416463"/>
<feature type="region of interest" description="Disordered" evidence="2">
    <location>
        <begin position="157"/>
        <end position="176"/>
    </location>
</feature>
<reference evidence="4" key="1">
    <citation type="journal article" date="2020" name="Nat. Ecol. Evol.">
        <title>Deeply conserved synteny resolves early events in vertebrate evolution.</title>
        <authorList>
            <person name="Simakov O."/>
            <person name="Marletaz F."/>
            <person name="Yue J.X."/>
            <person name="O'Connell B."/>
            <person name="Jenkins J."/>
            <person name="Brandt A."/>
            <person name="Calef R."/>
            <person name="Tung C.H."/>
            <person name="Huang T.K."/>
            <person name="Schmutz J."/>
            <person name="Satoh N."/>
            <person name="Yu J.K."/>
            <person name="Putnam N.H."/>
            <person name="Green R.E."/>
            <person name="Rokhsar D.S."/>
        </authorList>
    </citation>
    <scope>NUCLEOTIDE SEQUENCE [LARGE SCALE GENOMIC DNA]</scope>
    <source>
        <strain evidence="4">S238N-H82</strain>
    </source>
</reference>
<evidence type="ECO:0000313" key="5">
    <source>
        <dbReference type="RefSeq" id="XP_035677461.1"/>
    </source>
</evidence>
<reference evidence="5" key="2">
    <citation type="submission" date="2025-08" db="UniProtKB">
        <authorList>
            <consortium name="RefSeq"/>
        </authorList>
    </citation>
    <scope>IDENTIFICATION</scope>
    <source>
        <strain evidence="5">S238N-H82</strain>
        <tissue evidence="5">Testes</tissue>
    </source>
</reference>
<dbReference type="Proteomes" id="UP000001554">
    <property type="component" value="Chromosome 5"/>
</dbReference>
<feature type="compositionally biased region" description="Low complexity" evidence="2">
    <location>
        <begin position="443"/>
        <end position="462"/>
    </location>
</feature>
<keyword evidence="3" id="KW-0732">Signal</keyword>
<evidence type="ECO:0000256" key="2">
    <source>
        <dbReference type="SAM" id="MobiDB-lite"/>
    </source>
</evidence>
<sequence length="1121" mass="115592">MGCFRACSGWASILFVVFLLNAVQTATSFSAVKDVSKDHRRRDMLGIWSPHKTRVVHPYLEALRQRLDRYRQSAARAHEKQIRQNDLPSNIAESVEHSSYSGGTESKSAVRDLNPETRRKQLDILHKMKDKIDMMDRHRQEAAIAHEKRIRQNDLPSNIAGSVEHPTYSGGKESKSAVRDLTKETRRKQLDILHEMEDKLNMIDNYRQVADRVHEKQIMQNDLPSNIAGSVEHPSFSSGTEQKSAEVRDLNEENRRRKQLNILHQMQTNLGMIMKEVKHEMEEKKGAVSESQDNAIDTDHGKRITIQLAPDGGVKIVPKTPTTEAPVVTKPTTNTTDQANTTEQHLSKPSQTQTVNESSSQAKNTSGQSLSGASQSTANNISSGADQSAIGRNVTQASQSSSTNVSSTAAQTASSQNTSQTSQSAATNVSSAAPATQTAAGQNVSQTSQSAASNVSSAAPATQTAAGQNVSQTSQSAATNVSSAAPAAQTAAGQNMTQTSQSAASNVSSAASTAANTASAQNISQPSQSAATNTSSATAVGQTASAQNASHVSQSAASNVSSATSTPAKTASGQNISQTSQSAATNASSAAATAQVASEKNVSQTSQSVSSNVSSAAAATQAASGQNVSQTSQSTASNASSAAAAAQASSGKNVLQTSQSAATNASSAIAAGQTASGKNVSQTSQSAASNVSSVAAAAQAASGKNASQTSQSAASNVSSAAAAAQAASGKNVSQTSQSAASNVSSAAAAAQAASGQNLSQVSQSAASNVSSASAAAQAASGQNVSQTSQSAATNASSAAAAGQTASGQNVSQTSQSAASNVSQSSQSAASNVSSAAAAGQTASSQNASQVSQSAASNASSAALAGQTISGQNASQASQSAAIAVKKKSPVAHLGEEVVGSVLTSITSLQTAANKLDAAQQFSNESDKSELIRALFVMQSSHGQREQTTQKKIDPKMEASAKKTLSKNTMELEASMVKVKNLKGKELKAAIKNLDENLKKVEISAKNSSLQTEDAINSISSSLKIGETVMMATADKEGQLAIETTNNALNKARQGLERQYAWEFFTGSLTKIKKLSDEIESSYKVLLKDFVTKPAKVKKPSTLDKALNFVLAKEKITFKSLT</sequence>
<feature type="region of interest" description="Disordered" evidence="2">
    <location>
        <begin position="74"/>
        <end position="115"/>
    </location>
</feature>
<organism evidence="4 5">
    <name type="scientific">Branchiostoma floridae</name>
    <name type="common">Florida lancelet</name>
    <name type="synonym">Amphioxus</name>
    <dbReference type="NCBI Taxonomy" id="7739"/>
    <lineage>
        <taxon>Eukaryota</taxon>
        <taxon>Metazoa</taxon>
        <taxon>Chordata</taxon>
        <taxon>Cephalochordata</taxon>
        <taxon>Leptocardii</taxon>
        <taxon>Amphioxiformes</taxon>
        <taxon>Branchiostomatidae</taxon>
        <taxon>Branchiostoma</taxon>
    </lineage>
</organism>
<evidence type="ECO:0000256" key="3">
    <source>
        <dbReference type="SAM" id="SignalP"/>
    </source>
</evidence>
<feature type="compositionally biased region" description="Low complexity" evidence="2">
    <location>
        <begin position="394"/>
        <end position="433"/>
    </location>
</feature>
<dbReference type="KEGG" id="bfo:118416463"/>
<feature type="compositionally biased region" description="Basic and acidic residues" evidence="2">
    <location>
        <begin position="74"/>
        <end position="83"/>
    </location>
</feature>
<proteinExistence type="predicted"/>
<feature type="compositionally biased region" description="Polar residues" evidence="2">
    <location>
        <begin position="84"/>
        <end position="107"/>
    </location>
</feature>
<accession>A0A9J7MSM7</accession>
<dbReference type="OMA" id="GDQQEYY"/>
<dbReference type="RefSeq" id="XP_035677461.1">
    <property type="nucleotide sequence ID" value="XM_035821568.1"/>
</dbReference>
<dbReference type="OrthoDB" id="10656636at2759"/>
<feature type="signal peptide" evidence="3">
    <location>
        <begin position="1"/>
        <end position="25"/>
    </location>
</feature>
<evidence type="ECO:0000313" key="4">
    <source>
        <dbReference type="Proteomes" id="UP000001554"/>
    </source>
</evidence>
<feature type="compositionally biased region" description="Polar residues" evidence="2">
    <location>
        <begin position="463"/>
        <end position="475"/>
    </location>
</feature>
<gene>
    <name evidence="5" type="primary">LOC118416463</name>
</gene>
<keyword evidence="1" id="KW-0175">Coiled coil</keyword>
<evidence type="ECO:0000256" key="1">
    <source>
        <dbReference type="SAM" id="Coils"/>
    </source>
</evidence>
<feature type="compositionally biased region" description="Low complexity" evidence="2">
    <location>
        <begin position="329"/>
        <end position="342"/>
    </location>
</feature>
<feature type="compositionally biased region" description="Polar residues" evidence="2">
    <location>
        <begin position="343"/>
        <end position="386"/>
    </location>
</feature>
<feature type="region of interest" description="Disordered" evidence="2">
    <location>
        <begin position="281"/>
        <end position="300"/>
    </location>
</feature>
<name>A0A9J7MSM7_BRAFL</name>
<feature type="region of interest" description="Disordered" evidence="2">
    <location>
        <begin position="310"/>
        <end position="482"/>
    </location>
</feature>